<keyword evidence="1" id="KW-0472">Membrane</keyword>
<dbReference type="OrthoDB" id="8536716at2"/>
<feature type="transmembrane region" description="Helical" evidence="1">
    <location>
        <begin position="91"/>
        <end position="109"/>
    </location>
</feature>
<dbReference type="InterPro" id="IPR021737">
    <property type="entry name" value="Phage_phiKZ_Orf197"/>
</dbReference>
<organism evidence="2 3">
    <name type="scientific">Psychrosphaera haliotis</name>
    <dbReference type="NCBI Taxonomy" id="555083"/>
    <lineage>
        <taxon>Bacteria</taxon>
        <taxon>Pseudomonadati</taxon>
        <taxon>Pseudomonadota</taxon>
        <taxon>Gammaproteobacteria</taxon>
        <taxon>Alteromonadales</taxon>
        <taxon>Pseudoalteromonadaceae</taxon>
        <taxon>Psychrosphaera</taxon>
    </lineage>
</organism>
<keyword evidence="1" id="KW-0812">Transmembrane</keyword>
<feature type="transmembrane region" description="Helical" evidence="1">
    <location>
        <begin position="179"/>
        <end position="199"/>
    </location>
</feature>
<feature type="transmembrane region" description="Helical" evidence="1">
    <location>
        <begin position="60"/>
        <end position="79"/>
    </location>
</feature>
<gene>
    <name evidence="2" type="ORF">GNP35_01215</name>
</gene>
<sequence length="245" mass="27320">MELIILLVVAHFIGDFYLQPKQWVDCRNTNHARSKGLYKHIATHFVLSIFAALLSDLPVFTILLVSLSIAVTHFLADLWKSHQATTLRSFLIDQLVHIIVILGIAFIVSDITFAQISTSFSNLNTLSNAIFVTAYLLVCKPASVLISLALRKHTQHLAEEAGDKGLQAAGAWIGYLERCLTISFIFMGQFAGTAFLVAAKTIFRFGDLTKNNDMKLTEYMMLGTLLSYSIAIFVGWNALYLMRVL</sequence>
<feature type="transmembrane region" description="Helical" evidence="1">
    <location>
        <begin position="129"/>
        <end position="150"/>
    </location>
</feature>
<dbReference type="EMBL" id="WOCD01000001">
    <property type="protein sequence ID" value="MUH71231.1"/>
    <property type="molecule type" value="Genomic_DNA"/>
</dbReference>
<dbReference type="Proteomes" id="UP000439994">
    <property type="component" value="Unassembled WGS sequence"/>
</dbReference>
<accession>A0A6N8F9N4</accession>
<evidence type="ECO:0000313" key="3">
    <source>
        <dbReference type="Proteomes" id="UP000439994"/>
    </source>
</evidence>
<protein>
    <submittedName>
        <fullName evidence="2">DUF3307 domain-containing protein</fullName>
    </submittedName>
</protein>
<proteinExistence type="predicted"/>
<evidence type="ECO:0000256" key="1">
    <source>
        <dbReference type="SAM" id="Phobius"/>
    </source>
</evidence>
<dbReference type="AlphaFoldDB" id="A0A6N8F9N4"/>
<reference evidence="2 3" key="1">
    <citation type="submission" date="2019-11" db="EMBL/GenBank/DDBJ databases">
        <title>P. haliotis isolates from Z. marina roots.</title>
        <authorList>
            <person name="Cohen M."/>
            <person name="Jospin G."/>
            <person name="Eisen J.A."/>
            <person name="Coil D.A."/>
        </authorList>
    </citation>
    <scope>NUCLEOTIDE SEQUENCE [LARGE SCALE GENOMIC DNA]</scope>
    <source>
        <strain evidence="2 3">UCD-MCMsp1aY</strain>
    </source>
</reference>
<feature type="transmembrane region" description="Helical" evidence="1">
    <location>
        <begin position="219"/>
        <end position="242"/>
    </location>
</feature>
<dbReference type="Pfam" id="PF11750">
    <property type="entry name" value="DUF3307"/>
    <property type="match status" value="1"/>
</dbReference>
<evidence type="ECO:0000313" key="2">
    <source>
        <dbReference type="EMBL" id="MUH71231.1"/>
    </source>
</evidence>
<keyword evidence="1" id="KW-1133">Transmembrane helix</keyword>
<comment type="caution">
    <text evidence="2">The sequence shown here is derived from an EMBL/GenBank/DDBJ whole genome shotgun (WGS) entry which is preliminary data.</text>
</comment>
<keyword evidence="3" id="KW-1185">Reference proteome</keyword>
<name>A0A6N8F9N4_9GAMM</name>
<dbReference type="RefSeq" id="WP_155693772.1">
    <property type="nucleotide sequence ID" value="NZ_WOCD01000001.1"/>
</dbReference>